<name>A0ABX4N036_9MICC</name>
<organism evidence="1 2">
    <name type="scientific">Glutamicibacter mysorens</name>
    <dbReference type="NCBI Taxonomy" id="257984"/>
    <lineage>
        <taxon>Bacteria</taxon>
        <taxon>Bacillati</taxon>
        <taxon>Actinomycetota</taxon>
        <taxon>Actinomycetes</taxon>
        <taxon>Micrococcales</taxon>
        <taxon>Micrococcaceae</taxon>
        <taxon>Glutamicibacter</taxon>
    </lineage>
</organism>
<gene>
    <name evidence="1" type="ORF">ATK23_2441</name>
</gene>
<accession>A0ABX4N036</accession>
<sequence>MTTPATNEVGMIRSLLCIGVLPPFFSATAEERKAVFNATKSSFADLTGRFGVRVLGTFDDDTIQVGPSDGFPWTCYLLLDAPDYESIRQICSIIRDTPVGDSQLWKYYKIEARLGRPLFFGED</sequence>
<comment type="caution">
    <text evidence="1">The sequence shown here is derived from an EMBL/GenBank/DDBJ whole genome shotgun (WGS) entry which is preliminary data.</text>
</comment>
<dbReference type="EMBL" id="PGEY01000001">
    <property type="protein sequence ID" value="PJJ45185.1"/>
    <property type="molecule type" value="Genomic_DNA"/>
</dbReference>
<proteinExistence type="predicted"/>
<keyword evidence="2" id="KW-1185">Reference proteome</keyword>
<protein>
    <recommendedName>
        <fullName evidence="3">IacB</fullName>
    </recommendedName>
</protein>
<dbReference type="Proteomes" id="UP000229263">
    <property type="component" value="Unassembled WGS sequence"/>
</dbReference>
<evidence type="ECO:0008006" key="3">
    <source>
        <dbReference type="Google" id="ProtNLM"/>
    </source>
</evidence>
<reference evidence="1 2" key="1">
    <citation type="submission" date="2017-11" db="EMBL/GenBank/DDBJ databases">
        <title>Sequencing the genomes of 1000 actinobacteria strains.</title>
        <authorList>
            <person name="Klenk H.-P."/>
        </authorList>
    </citation>
    <scope>NUCLEOTIDE SEQUENCE [LARGE SCALE GENOMIC DNA]</scope>
    <source>
        <strain evidence="1 2">DSM 12798</strain>
    </source>
</reference>
<evidence type="ECO:0000313" key="1">
    <source>
        <dbReference type="EMBL" id="PJJ45185.1"/>
    </source>
</evidence>
<evidence type="ECO:0000313" key="2">
    <source>
        <dbReference type="Proteomes" id="UP000229263"/>
    </source>
</evidence>